<name>A0A2X2D8X8_PSELU</name>
<feature type="domain" description="Integrase catalytic" evidence="1">
    <location>
        <begin position="127"/>
        <end position="296"/>
    </location>
</feature>
<evidence type="ECO:0000313" key="2">
    <source>
        <dbReference type="EMBL" id="MBF8643385.1"/>
    </source>
</evidence>
<dbReference type="EMBL" id="UAUF01000015">
    <property type="protein sequence ID" value="SPZ16638.1"/>
    <property type="molecule type" value="Genomic_DNA"/>
</dbReference>
<dbReference type="AlphaFoldDB" id="A0A2X2D8X8"/>
<dbReference type="GO" id="GO:0015074">
    <property type="term" value="P:DNA integration"/>
    <property type="evidence" value="ECO:0007669"/>
    <property type="project" value="InterPro"/>
</dbReference>
<sequence length="316" mass="36690">MAQVLHKRATTTHAIRAELQRSQDSIATLSKRYNLNPKTVIKWRKRDSVEDQPMGPREPHSTSLTLAEEAAAIAFRQKTVLPLDDCLHALQRFIPRLSRSGLHRLYQRHGISNLPRSAEPVREKKAFKRYPLGYLHIDITEVHTAEGRAYLFVAIDRMSKFVYAELHTQMRRKDAVDFLEATLKTLPYKVHTVLTDNGIQFAKKTGTERYRAHPFDVVCYRHGIEHRLTKPFHPWTNGQVERMNRTIKQATIKAFHYASLKQLQEHIKDYLWAYNSARPLRALKGQTPIGFILGQWHKQPQLFLTDPNLFFPGPNT</sequence>
<dbReference type="Gene3D" id="3.30.420.10">
    <property type="entry name" value="Ribonuclease H-like superfamily/Ribonuclease H"/>
    <property type="match status" value="1"/>
</dbReference>
<dbReference type="InterPro" id="IPR036397">
    <property type="entry name" value="RNaseH_sf"/>
</dbReference>
<dbReference type="RefSeq" id="WP_010798757.1">
    <property type="nucleotide sequence ID" value="NZ_CP069263.1"/>
</dbReference>
<dbReference type="SUPFAM" id="SSF53098">
    <property type="entry name" value="Ribonuclease H-like"/>
    <property type="match status" value="1"/>
</dbReference>
<dbReference type="InterPro" id="IPR012337">
    <property type="entry name" value="RNaseH-like_sf"/>
</dbReference>
<reference evidence="3 4" key="1">
    <citation type="submission" date="2018-06" db="EMBL/GenBank/DDBJ databases">
        <authorList>
            <consortium name="Pathogen Informatics"/>
            <person name="Doyle S."/>
        </authorList>
    </citation>
    <scope>NUCLEOTIDE SEQUENCE [LARGE SCALE GENOMIC DNA]</scope>
    <source>
        <strain evidence="3 4">NCTC11842</strain>
    </source>
</reference>
<dbReference type="Proteomes" id="UP000250443">
    <property type="component" value="Unassembled WGS sequence"/>
</dbReference>
<reference evidence="2 5" key="2">
    <citation type="submission" date="2020-10" db="EMBL/GenBank/DDBJ databases">
        <title>Genome sequences of Pseudomonas isolates.</title>
        <authorList>
            <person name="Wessels L."/>
            <person name="Reich F."/>
            <person name="Hammerl J."/>
        </authorList>
    </citation>
    <scope>NUCLEOTIDE SEQUENCE [LARGE SCALE GENOMIC DNA]</scope>
    <source>
        <strain evidence="2 5">20-MO00624-0</strain>
    </source>
</reference>
<dbReference type="GO" id="GO:0003676">
    <property type="term" value="F:nucleic acid binding"/>
    <property type="evidence" value="ECO:0007669"/>
    <property type="project" value="InterPro"/>
</dbReference>
<dbReference type="PANTHER" id="PTHR35004:SF7">
    <property type="entry name" value="INTEGRASE PROTEIN"/>
    <property type="match status" value="1"/>
</dbReference>
<evidence type="ECO:0000313" key="5">
    <source>
        <dbReference type="Proteomes" id="UP000626180"/>
    </source>
</evidence>
<dbReference type="Proteomes" id="UP000626180">
    <property type="component" value="Unassembled WGS sequence"/>
</dbReference>
<evidence type="ECO:0000313" key="4">
    <source>
        <dbReference type="Proteomes" id="UP000250443"/>
    </source>
</evidence>
<dbReference type="InterPro" id="IPR047656">
    <property type="entry name" value="IS481-like_transpos"/>
</dbReference>
<evidence type="ECO:0000259" key="1">
    <source>
        <dbReference type="PROSITE" id="PS50994"/>
    </source>
</evidence>
<dbReference type="InterPro" id="IPR001584">
    <property type="entry name" value="Integrase_cat-core"/>
</dbReference>
<protein>
    <submittedName>
        <fullName evidence="2">IS481 family transposase</fullName>
    </submittedName>
    <submittedName>
        <fullName evidence="3">Integrase catalytic subunit</fullName>
    </submittedName>
</protein>
<dbReference type="EMBL" id="JADMCD010000016">
    <property type="protein sequence ID" value="MBF8643385.1"/>
    <property type="molecule type" value="Genomic_DNA"/>
</dbReference>
<dbReference type="PROSITE" id="PS50994">
    <property type="entry name" value="INTEGRASE"/>
    <property type="match status" value="1"/>
</dbReference>
<dbReference type="Pfam" id="PF13683">
    <property type="entry name" value="rve_3"/>
    <property type="match status" value="1"/>
</dbReference>
<proteinExistence type="predicted"/>
<dbReference type="NCBIfam" id="NF033577">
    <property type="entry name" value="transpos_IS481"/>
    <property type="match status" value="1"/>
</dbReference>
<accession>A0A2X2D8X8</accession>
<dbReference type="PANTHER" id="PTHR35004">
    <property type="entry name" value="TRANSPOSASE RV3428C-RELATED"/>
    <property type="match status" value="1"/>
</dbReference>
<keyword evidence="5" id="KW-1185">Reference proteome</keyword>
<gene>
    <name evidence="2" type="ORF">IRZ65_22225</name>
    <name evidence="3" type="ORF">NCTC11842_05672</name>
</gene>
<evidence type="ECO:0000313" key="3">
    <source>
        <dbReference type="EMBL" id="SPZ16638.1"/>
    </source>
</evidence>
<organism evidence="3 4">
    <name type="scientific">Pseudomonas luteola</name>
    <dbReference type="NCBI Taxonomy" id="47886"/>
    <lineage>
        <taxon>Bacteria</taxon>
        <taxon>Pseudomonadati</taxon>
        <taxon>Pseudomonadota</taxon>
        <taxon>Gammaproteobacteria</taxon>
        <taxon>Pseudomonadales</taxon>
        <taxon>Pseudomonadaceae</taxon>
        <taxon>Pseudomonas</taxon>
    </lineage>
</organism>